<dbReference type="SUPFAM" id="SSF55298">
    <property type="entry name" value="YjgF-like"/>
    <property type="match status" value="1"/>
</dbReference>
<dbReference type="InterPro" id="IPR035959">
    <property type="entry name" value="RutC-like_sf"/>
</dbReference>
<dbReference type="PANTHER" id="PTHR43857">
    <property type="entry name" value="BLR7761 PROTEIN"/>
    <property type="match status" value="1"/>
</dbReference>
<dbReference type="AlphaFoldDB" id="A0A6G6WAE6"/>
<gene>
    <name evidence="1" type="ORF">G5V58_03780</name>
</gene>
<dbReference type="CDD" id="cd06154">
    <property type="entry name" value="YjgF_YER057c_UK114_like_6"/>
    <property type="match status" value="1"/>
</dbReference>
<protein>
    <submittedName>
        <fullName evidence="1">RidA family protein</fullName>
    </submittedName>
</protein>
<dbReference type="Gene3D" id="3.30.1330.40">
    <property type="entry name" value="RutC-like"/>
    <property type="match status" value="1"/>
</dbReference>
<sequence>MTERTGVSDGSPWEELAGYRRAVRQGPRIWVSGTTGHVGDEGDLGGTGAQTRRALERALGAVERLGGRRADVVRSRVYLTPDADWEEAARVHGELLGAVAPANTMLFVHALIGDGLLVEVELDAELPQPDERTEGAEGAH</sequence>
<evidence type="ECO:0000313" key="1">
    <source>
        <dbReference type="EMBL" id="QIG42010.1"/>
    </source>
</evidence>
<evidence type="ECO:0000313" key="2">
    <source>
        <dbReference type="Proteomes" id="UP000502996"/>
    </source>
</evidence>
<organism evidence="1 2">
    <name type="scientific">Nocardioides anomalus</name>
    <dbReference type="NCBI Taxonomy" id="2712223"/>
    <lineage>
        <taxon>Bacteria</taxon>
        <taxon>Bacillati</taxon>
        <taxon>Actinomycetota</taxon>
        <taxon>Actinomycetes</taxon>
        <taxon>Propionibacteriales</taxon>
        <taxon>Nocardioidaceae</taxon>
        <taxon>Nocardioides</taxon>
    </lineage>
</organism>
<keyword evidence="2" id="KW-1185">Reference proteome</keyword>
<dbReference type="RefSeq" id="WP_165228897.1">
    <property type="nucleotide sequence ID" value="NZ_CP049257.1"/>
</dbReference>
<reference evidence="1 2" key="1">
    <citation type="submission" date="2020-02" db="EMBL/GenBank/DDBJ databases">
        <title>Full genome sequence of Nocardioides sp. R-3366.</title>
        <authorList>
            <person name="Im W.-T."/>
        </authorList>
    </citation>
    <scope>NUCLEOTIDE SEQUENCE [LARGE SCALE GENOMIC DNA]</scope>
    <source>
        <strain evidence="1 2">R-3366</strain>
    </source>
</reference>
<proteinExistence type="predicted"/>
<dbReference type="KEGG" id="nano:G5V58_03780"/>
<dbReference type="Proteomes" id="UP000502996">
    <property type="component" value="Chromosome"/>
</dbReference>
<dbReference type="InterPro" id="IPR006175">
    <property type="entry name" value="YjgF/YER057c/UK114"/>
</dbReference>
<accession>A0A6G6WAE6</accession>
<dbReference type="PANTHER" id="PTHR43857:SF1">
    <property type="entry name" value="YJGH FAMILY PROTEIN"/>
    <property type="match status" value="1"/>
</dbReference>
<dbReference type="EMBL" id="CP049257">
    <property type="protein sequence ID" value="QIG42010.1"/>
    <property type="molecule type" value="Genomic_DNA"/>
</dbReference>
<name>A0A6G6WAE6_9ACTN</name>
<dbReference type="Pfam" id="PF01042">
    <property type="entry name" value="Ribonuc_L-PSP"/>
    <property type="match status" value="1"/>
</dbReference>